<evidence type="ECO:0000256" key="2">
    <source>
        <dbReference type="ARBA" id="ARBA00022801"/>
    </source>
</evidence>
<evidence type="ECO:0000259" key="4">
    <source>
        <dbReference type="SMART" id="SM00910"/>
    </source>
</evidence>
<evidence type="ECO:0000256" key="1">
    <source>
        <dbReference type="ARBA" id="ARBA00022723"/>
    </source>
</evidence>
<dbReference type="InterPro" id="IPR014905">
    <property type="entry name" value="HIRAN"/>
</dbReference>
<keyword evidence="2" id="KW-0378">Hydrolase</keyword>
<organism evidence="5">
    <name type="scientific">termite gut metagenome</name>
    <dbReference type="NCBI Taxonomy" id="433724"/>
    <lineage>
        <taxon>unclassified sequences</taxon>
        <taxon>metagenomes</taxon>
        <taxon>organismal metagenomes</taxon>
    </lineage>
</organism>
<dbReference type="EMBL" id="SNRY01000056">
    <property type="protein sequence ID" value="KAA6348993.1"/>
    <property type="molecule type" value="Genomic_DNA"/>
</dbReference>
<dbReference type="AlphaFoldDB" id="A0A5J4SUM4"/>
<protein>
    <recommendedName>
        <fullName evidence="4">HIRAN domain-containing protein</fullName>
    </recommendedName>
</protein>
<dbReference type="GO" id="GO:0016818">
    <property type="term" value="F:hydrolase activity, acting on acid anhydrides, in phosphorus-containing anhydrides"/>
    <property type="evidence" value="ECO:0007669"/>
    <property type="project" value="InterPro"/>
</dbReference>
<reference evidence="5" key="1">
    <citation type="submission" date="2019-03" db="EMBL/GenBank/DDBJ databases">
        <title>Single cell metagenomics reveals metabolic interactions within the superorganism composed of flagellate Streblomastix strix and complex community of Bacteroidetes bacteria on its surface.</title>
        <authorList>
            <person name="Treitli S.C."/>
            <person name="Kolisko M."/>
            <person name="Husnik F."/>
            <person name="Keeling P."/>
            <person name="Hampl V."/>
        </authorList>
    </citation>
    <scope>NUCLEOTIDE SEQUENCE</scope>
    <source>
        <strain evidence="5">STM</strain>
    </source>
</reference>
<proteinExistence type="predicted"/>
<dbReference type="SMART" id="SM00910">
    <property type="entry name" value="HIRAN"/>
    <property type="match status" value="1"/>
</dbReference>
<feature type="domain" description="HIRAN" evidence="4">
    <location>
        <begin position="77"/>
        <end position="178"/>
    </location>
</feature>
<name>A0A5J4SUM4_9ZZZZ</name>
<dbReference type="GO" id="GO:0003676">
    <property type="term" value="F:nucleic acid binding"/>
    <property type="evidence" value="ECO:0007669"/>
    <property type="project" value="InterPro"/>
</dbReference>
<evidence type="ECO:0000256" key="3">
    <source>
        <dbReference type="SAM" id="Coils"/>
    </source>
</evidence>
<feature type="coiled-coil region" evidence="3">
    <location>
        <begin position="36"/>
        <end position="72"/>
    </location>
</feature>
<evidence type="ECO:0000313" key="5">
    <source>
        <dbReference type="EMBL" id="KAA6348993.1"/>
    </source>
</evidence>
<comment type="caution">
    <text evidence="5">The sequence shown here is derived from an EMBL/GenBank/DDBJ whole genome shotgun (WGS) entry which is preliminary data.</text>
</comment>
<dbReference type="Pfam" id="PF08797">
    <property type="entry name" value="HIRAN"/>
    <property type="match status" value="1"/>
</dbReference>
<keyword evidence="3" id="KW-0175">Coiled coil</keyword>
<keyword evidence="1" id="KW-0479">Metal-binding</keyword>
<dbReference type="GO" id="GO:0008270">
    <property type="term" value="F:zinc ion binding"/>
    <property type="evidence" value="ECO:0007669"/>
    <property type="project" value="InterPro"/>
</dbReference>
<sequence>MEVLIFIVIGVIIIAILVKPDSSDSTNAGKATTVVKEDYYEKLQQQEEERIKEEQKKEKQRLLEEKEKAVFNQYKDCQTLDIGVVGIFYRSAAAKDIIPYLTIDDQIKLIKEPTNPHDVYAVKVMHGRSKLGYVPTTESEDITKMIDEKRIKNVIVKTAGIFRAYSWEEGDIYLTITIFYK</sequence>
<gene>
    <name evidence="5" type="ORF">EZS27_003593</name>
</gene>
<accession>A0A5J4SUM4</accession>
<dbReference type="Gene3D" id="3.30.70.2330">
    <property type="match status" value="1"/>
</dbReference>